<evidence type="ECO:0000259" key="8">
    <source>
        <dbReference type="Pfam" id="PF01636"/>
    </source>
</evidence>
<evidence type="ECO:0000256" key="3">
    <source>
        <dbReference type="ARBA" id="ARBA00022697"/>
    </source>
</evidence>
<keyword evidence="4" id="KW-0547">Nucleotide-binding</keyword>
<evidence type="ECO:0000313" key="9">
    <source>
        <dbReference type="EMBL" id="BAY57276.1"/>
    </source>
</evidence>
<name>A0A1Z4JKM8_LEPBY</name>
<comment type="similarity">
    <text evidence="7">Belongs to the pseudomonas-type ThrB family.</text>
</comment>
<dbReference type="PANTHER" id="PTHR21064">
    <property type="entry name" value="AMINOGLYCOSIDE PHOSPHOTRANSFERASE DOMAIN-CONTAINING PROTEIN-RELATED"/>
    <property type="match status" value="1"/>
</dbReference>
<sequence length="327" mass="37181">MTVVSLPVLYSTIDPSAIVSRVLSCYDIGTVRSCEFWCRGLSDVYLVETDQASYVLRVSHWGWRSQADIDFELALLDFLQKKGISVAYPLPTTSGKLSIVIKAPEGDRYAALFIYAPGAIPLGDLSVRQATKLGETIAKMHQAGEAFECKFDRKPLTLKYLLDESWDAIAPFLQSSDRDYLKTAILQIKSELQTFPRSAPYWGICWGDPHSGNAHFTETDQPTLFDFDQCGLGWRAFDLGKFRQIALNTGISRRVREAFLAGYQSVTPLEAFELKAISAFTQTAHIWVWSISLTYALRHNYSRLDDSFFRKRAEQLRRLRSPDWQMF</sequence>
<dbReference type="InterPro" id="IPR011009">
    <property type="entry name" value="Kinase-like_dom_sf"/>
</dbReference>
<evidence type="ECO:0000313" key="10">
    <source>
        <dbReference type="Proteomes" id="UP000217895"/>
    </source>
</evidence>
<evidence type="ECO:0000256" key="1">
    <source>
        <dbReference type="ARBA" id="ARBA00022605"/>
    </source>
</evidence>
<dbReference type="SUPFAM" id="SSF56112">
    <property type="entry name" value="Protein kinase-like (PK-like)"/>
    <property type="match status" value="1"/>
</dbReference>
<dbReference type="EMBL" id="AP018203">
    <property type="protein sequence ID" value="BAY57276.1"/>
    <property type="molecule type" value="Genomic_DNA"/>
</dbReference>
<organism evidence="9 10">
    <name type="scientific">Leptolyngbya boryana NIES-2135</name>
    <dbReference type="NCBI Taxonomy" id="1973484"/>
    <lineage>
        <taxon>Bacteria</taxon>
        <taxon>Bacillati</taxon>
        <taxon>Cyanobacteriota</taxon>
        <taxon>Cyanophyceae</taxon>
        <taxon>Leptolyngbyales</taxon>
        <taxon>Leptolyngbyaceae</taxon>
        <taxon>Leptolyngbya group</taxon>
        <taxon>Leptolyngbya</taxon>
    </lineage>
</organism>
<dbReference type="Gene3D" id="3.90.1200.10">
    <property type="match status" value="1"/>
</dbReference>
<keyword evidence="5" id="KW-0418">Kinase</keyword>
<reference evidence="9 10" key="1">
    <citation type="submission" date="2017-06" db="EMBL/GenBank/DDBJ databases">
        <title>Genome sequencing of cyanobaciteial culture collection at National Institute for Environmental Studies (NIES).</title>
        <authorList>
            <person name="Hirose Y."/>
            <person name="Shimura Y."/>
            <person name="Fujisawa T."/>
            <person name="Nakamura Y."/>
            <person name="Kawachi M."/>
        </authorList>
    </citation>
    <scope>NUCLEOTIDE SEQUENCE [LARGE SCALE GENOMIC DNA]</scope>
    <source>
        <strain evidence="9 10">NIES-2135</strain>
    </source>
</reference>
<keyword evidence="10" id="KW-1185">Reference proteome</keyword>
<keyword evidence="1" id="KW-0028">Amino-acid biosynthesis</keyword>
<keyword evidence="6" id="KW-0067">ATP-binding</keyword>
<dbReference type="InterPro" id="IPR050249">
    <property type="entry name" value="Pseudomonas-type_ThrB"/>
</dbReference>
<dbReference type="PANTHER" id="PTHR21064:SF6">
    <property type="entry name" value="AMINOGLYCOSIDE PHOSPHOTRANSFERASE DOMAIN-CONTAINING PROTEIN"/>
    <property type="match status" value="1"/>
</dbReference>
<evidence type="ECO:0000256" key="4">
    <source>
        <dbReference type="ARBA" id="ARBA00022741"/>
    </source>
</evidence>
<dbReference type="CDD" id="cd05153">
    <property type="entry name" value="HomoserineK_II"/>
    <property type="match status" value="1"/>
</dbReference>
<dbReference type="InterPro" id="IPR005280">
    <property type="entry name" value="Homoserine_kinase_II"/>
</dbReference>
<dbReference type="GO" id="GO:0005524">
    <property type="term" value="F:ATP binding"/>
    <property type="evidence" value="ECO:0007669"/>
    <property type="project" value="UniProtKB-KW"/>
</dbReference>
<dbReference type="Gene3D" id="3.30.200.20">
    <property type="entry name" value="Phosphorylase Kinase, domain 1"/>
    <property type="match status" value="1"/>
</dbReference>
<dbReference type="Pfam" id="PF01636">
    <property type="entry name" value="APH"/>
    <property type="match status" value="1"/>
</dbReference>
<accession>A0A1Z4JKM8</accession>
<proteinExistence type="inferred from homology"/>
<dbReference type="GO" id="GO:0004413">
    <property type="term" value="F:homoserine kinase activity"/>
    <property type="evidence" value="ECO:0007669"/>
    <property type="project" value="InterPro"/>
</dbReference>
<dbReference type="AlphaFoldDB" id="A0A1Z4JKM8"/>
<feature type="domain" description="Aminoglycoside phosphotransferase" evidence="8">
    <location>
        <begin position="42"/>
        <end position="264"/>
    </location>
</feature>
<evidence type="ECO:0000256" key="7">
    <source>
        <dbReference type="ARBA" id="ARBA00038240"/>
    </source>
</evidence>
<gene>
    <name evidence="9" type="ORF">NIES2135_41400</name>
</gene>
<evidence type="ECO:0000256" key="6">
    <source>
        <dbReference type="ARBA" id="ARBA00022840"/>
    </source>
</evidence>
<protein>
    <submittedName>
        <fullName evidence="9">Aminoglycoside phosphotransferase</fullName>
    </submittedName>
</protein>
<evidence type="ECO:0000256" key="5">
    <source>
        <dbReference type="ARBA" id="ARBA00022777"/>
    </source>
</evidence>
<keyword evidence="2 9" id="KW-0808">Transferase</keyword>
<dbReference type="InterPro" id="IPR002575">
    <property type="entry name" value="Aminoglycoside_PTrfase"/>
</dbReference>
<dbReference type="Proteomes" id="UP000217895">
    <property type="component" value="Chromosome"/>
</dbReference>
<dbReference type="GO" id="GO:0009088">
    <property type="term" value="P:threonine biosynthetic process"/>
    <property type="evidence" value="ECO:0007669"/>
    <property type="project" value="UniProtKB-KW"/>
</dbReference>
<evidence type="ECO:0000256" key="2">
    <source>
        <dbReference type="ARBA" id="ARBA00022679"/>
    </source>
</evidence>
<keyword evidence="3" id="KW-0791">Threonine biosynthesis</keyword>